<proteinExistence type="predicted"/>
<dbReference type="EMBL" id="JAVREY010000047">
    <property type="protein sequence ID" value="MDT0467052.1"/>
    <property type="molecule type" value="Genomic_DNA"/>
</dbReference>
<reference evidence="3" key="1">
    <citation type="submission" date="2023-07" db="EMBL/GenBank/DDBJ databases">
        <title>30 novel species of actinomycetes from the DSMZ collection.</title>
        <authorList>
            <person name="Nouioui I."/>
        </authorList>
    </citation>
    <scope>NUCLEOTIDE SEQUENCE [LARGE SCALE GENOMIC DNA]</scope>
    <source>
        <strain evidence="3">DSM 41699</strain>
    </source>
</reference>
<evidence type="ECO:0000313" key="2">
    <source>
        <dbReference type="EMBL" id="MDT0467052.1"/>
    </source>
</evidence>
<dbReference type="RefSeq" id="WP_311698515.1">
    <property type="nucleotide sequence ID" value="NZ_JAVREY010000047.1"/>
</dbReference>
<evidence type="ECO:0000256" key="1">
    <source>
        <dbReference type="SAM" id="MobiDB-lite"/>
    </source>
</evidence>
<feature type="region of interest" description="Disordered" evidence="1">
    <location>
        <begin position="82"/>
        <end position="106"/>
    </location>
</feature>
<sequence>MSQDASRRIEGGRWVVSRAWVMQHTGASAATVARWKAQREQYPPELQFPEVACTIERTHYYDQEAVEAFWAAWQQDVGTGRLKAAGRRPGDGQGNRGGGTGRAQRDQAVATALAELRQAGGYQRGLAARLTREHGGNERMWQRAVTEARTLYEADTTHTTP</sequence>
<protein>
    <submittedName>
        <fullName evidence="2">Uncharacterized protein</fullName>
    </submittedName>
</protein>
<comment type="caution">
    <text evidence="2">The sequence shown here is derived from an EMBL/GenBank/DDBJ whole genome shotgun (WGS) entry which is preliminary data.</text>
</comment>
<name>A0ABU2U1X7_9ACTN</name>
<dbReference type="Proteomes" id="UP001183809">
    <property type="component" value="Unassembled WGS sequence"/>
</dbReference>
<accession>A0ABU2U1X7</accession>
<evidence type="ECO:0000313" key="3">
    <source>
        <dbReference type="Proteomes" id="UP001183809"/>
    </source>
</evidence>
<feature type="compositionally biased region" description="Gly residues" evidence="1">
    <location>
        <begin position="91"/>
        <end position="101"/>
    </location>
</feature>
<keyword evidence="3" id="KW-1185">Reference proteome</keyword>
<organism evidence="2 3">
    <name type="scientific">Streptomyces gibsoniae</name>
    <dbReference type="NCBI Taxonomy" id="3075529"/>
    <lineage>
        <taxon>Bacteria</taxon>
        <taxon>Bacillati</taxon>
        <taxon>Actinomycetota</taxon>
        <taxon>Actinomycetes</taxon>
        <taxon>Kitasatosporales</taxon>
        <taxon>Streptomycetaceae</taxon>
        <taxon>Streptomyces</taxon>
    </lineage>
</organism>
<gene>
    <name evidence="2" type="ORF">RM764_29280</name>
</gene>